<organism evidence="5 6">
    <name type="scientific">Kitasatospora putterlickiae</name>
    <dbReference type="NCBI Taxonomy" id="221725"/>
    <lineage>
        <taxon>Bacteria</taxon>
        <taxon>Bacillati</taxon>
        <taxon>Actinomycetota</taxon>
        <taxon>Actinomycetes</taxon>
        <taxon>Kitasatosporales</taxon>
        <taxon>Streptomycetaceae</taxon>
        <taxon>Kitasatospora</taxon>
    </lineage>
</organism>
<dbReference type="SMART" id="SM00418">
    <property type="entry name" value="HTH_ARSR"/>
    <property type="match status" value="1"/>
</dbReference>
<dbReference type="InterPro" id="IPR036388">
    <property type="entry name" value="WH-like_DNA-bd_sf"/>
</dbReference>
<reference evidence="6" key="1">
    <citation type="journal article" date="2019" name="Int. J. Syst. Evol. Microbiol.">
        <title>The Global Catalogue of Microorganisms (GCM) 10K type strain sequencing project: providing services to taxonomists for standard genome sequencing and annotation.</title>
        <authorList>
            <consortium name="The Broad Institute Genomics Platform"/>
            <consortium name="The Broad Institute Genome Sequencing Center for Infectious Disease"/>
            <person name="Wu L."/>
            <person name="Ma J."/>
        </authorList>
    </citation>
    <scope>NUCLEOTIDE SEQUENCE [LARGE SCALE GENOMIC DNA]</scope>
    <source>
        <strain evidence="6">JCM 12393</strain>
    </source>
</reference>
<evidence type="ECO:0000259" key="4">
    <source>
        <dbReference type="PROSITE" id="PS50987"/>
    </source>
</evidence>
<dbReference type="PRINTS" id="PR00778">
    <property type="entry name" value="HTHARSR"/>
</dbReference>
<proteinExistence type="predicted"/>
<dbReference type="InterPro" id="IPR051011">
    <property type="entry name" value="Metal_resp_trans_reg"/>
</dbReference>
<dbReference type="SUPFAM" id="SSF46785">
    <property type="entry name" value="Winged helix' DNA-binding domain"/>
    <property type="match status" value="1"/>
</dbReference>
<dbReference type="PROSITE" id="PS50987">
    <property type="entry name" value="HTH_ARSR_2"/>
    <property type="match status" value="1"/>
</dbReference>
<dbReference type="PANTHER" id="PTHR43132">
    <property type="entry name" value="ARSENICAL RESISTANCE OPERON REPRESSOR ARSR-RELATED"/>
    <property type="match status" value="1"/>
</dbReference>
<comment type="caution">
    <text evidence="5">The sequence shown here is derived from an EMBL/GenBank/DDBJ whole genome shotgun (WGS) entry which is preliminary data.</text>
</comment>
<evidence type="ECO:0000313" key="5">
    <source>
        <dbReference type="EMBL" id="GAA1385087.1"/>
    </source>
</evidence>
<protein>
    <recommendedName>
        <fullName evidence="4">HTH arsR-type domain-containing protein</fullName>
    </recommendedName>
</protein>
<dbReference type="InterPro" id="IPR011991">
    <property type="entry name" value="ArsR-like_HTH"/>
</dbReference>
<dbReference type="InterPro" id="IPR036390">
    <property type="entry name" value="WH_DNA-bd_sf"/>
</dbReference>
<dbReference type="Pfam" id="PF01022">
    <property type="entry name" value="HTH_5"/>
    <property type="match status" value="1"/>
</dbReference>
<dbReference type="EMBL" id="BAAAKJ010000029">
    <property type="protein sequence ID" value="GAA1385087.1"/>
    <property type="molecule type" value="Genomic_DNA"/>
</dbReference>
<name>A0ABP4IFJ7_9ACTN</name>
<sequence>MHLVPADRAGHRTIDGHRVCEAIAAIGDTAHVRSCADRFALLADPGRLALLLALHRTGPLAVTDLAVATGMRDPAVSQALRLLRTAGAVAGEKEGRVVRYRLVDAALRPLLDQCASDAPVIHGPSAARPADYPGRFAKTTAGSS</sequence>
<dbReference type="Proteomes" id="UP001499863">
    <property type="component" value="Unassembled WGS sequence"/>
</dbReference>
<gene>
    <name evidence="5" type="ORF">GCM10009639_07400</name>
</gene>
<evidence type="ECO:0000256" key="3">
    <source>
        <dbReference type="ARBA" id="ARBA00023163"/>
    </source>
</evidence>
<accession>A0ABP4IFJ7</accession>
<keyword evidence="3" id="KW-0804">Transcription</keyword>
<dbReference type="Gene3D" id="1.10.10.10">
    <property type="entry name" value="Winged helix-like DNA-binding domain superfamily/Winged helix DNA-binding domain"/>
    <property type="match status" value="1"/>
</dbReference>
<feature type="domain" description="HTH arsR-type" evidence="4">
    <location>
        <begin position="27"/>
        <end position="122"/>
    </location>
</feature>
<keyword evidence="1" id="KW-0805">Transcription regulation</keyword>
<dbReference type="NCBIfam" id="NF033788">
    <property type="entry name" value="HTH_metalloreg"/>
    <property type="match status" value="1"/>
</dbReference>
<dbReference type="InterPro" id="IPR001845">
    <property type="entry name" value="HTH_ArsR_DNA-bd_dom"/>
</dbReference>
<keyword evidence="2" id="KW-0238">DNA-binding</keyword>
<evidence type="ECO:0000256" key="2">
    <source>
        <dbReference type="ARBA" id="ARBA00023125"/>
    </source>
</evidence>
<dbReference type="PANTHER" id="PTHR43132:SF6">
    <property type="entry name" value="HTH-TYPE TRANSCRIPTIONAL REPRESSOR CZRA"/>
    <property type="match status" value="1"/>
</dbReference>
<evidence type="ECO:0000313" key="6">
    <source>
        <dbReference type="Proteomes" id="UP001499863"/>
    </source>
</evidence>
<keyword evidence="6" id="KW-1185">Reference proteome</keyword>
<evidence type="ECO:0000256" key="1">
    <source>
        <dbReference type="ARBA" id="ARBA00023015"/>
    </source>
</evidence>
<dbReference type="CDD" id="cd00090">
    <property type="entry name" value="HTH_ARSR"/>
    <property type="match status" value="1"/>
</dbReference>